<dbReference type="Pfam" id="PF01594">
    <property type="entry name" value="AI-2E_transport"/>
    <property type="match status" value="1"/>
</dbReference>
<evidence type="ECO:0000256" key="8">
    <source>
        <dbReference type="SAM" id="Phobius"/>
    </source>
</evidence>
<comment type="subcellular location">
    <subcellularLocation>
        <location evidence="1">Cell membrane</location>
        <topology evidence="1">Multi-pass membrane protein</topology>
    </subcellularLocation>
</comment>
<dbReference type="AlphaFoldDB" id="A0A9D0YZG6"/>
<evidence type="ECO:0000256" key="2">
    <source>
        <dbReference type="ARBA" id="ARBA00009773"/>
    </source>
</evidence>
<evidence type="ECO:0000256" key="4">
    <source>
        <dbReference type="ARBA" id="ARBA00022475"/>
    </source>
</evidence>
<keyword evidence="4" id="KW-1003">Cell membrane</keyword>
<evidence type="ECO:0000256" key="1">
    <source>
        <dbReference type="ARBA" id="ARBA00004651"/>
    </source>
</evidence>
<keyword evidence="7 8" id="KW-0472">Membrane</keyword>
<evidence type="ECO:0000256" key="3">
    <source>
        <dbReference type="ARBA" id="ARBA00022448"/>
    </source>
</evidence>
<sequence>MLKDRLNYKLLNLLILCAIAYLAIITNEYWLGFILRAFSIMVPFILAFAFAYALDPFVKYLERKGVRRSLAVAIVIIVVLVFCGGILAFTLPLLYDQFVAFAKSIMEFINDISTKFNLNLGGMELKITDIFNQIIEEMGRAVSTGTISFVGKGINYIANLFIVLVVGIYFLLDMKKIRKAVKELLKRISMTSYKFICVLDRAMSTYVHSILKLMLVTVLEYTILYRLIGHPNWMLLGVLAGIATLIPYFGGIFTNIVSIITASVYSIPLLIATIVVAVIFSNVDGYIISPAIYGKSNNLSPVGIIFFVAVFGALFGIIGIIVAIPAYILVQTAYEFFGGEIKNKLEDMMDS</sequence>
<comment type="similarity">
    <text evidence="2">Belongs to the autoinducer-2 exporter (AI-2E) (TC 2.A.86) family.</text>
</comment>
<dbReference type="GO" id="GO:0005886">
    <property type="term" value="C:plasma membrane"/>
    <property type="evidence" value="ECO:0007669"/>
    <property type="project" value="UniProtKB-SubCell"/>
</dbReference>
<dbReference type="Proteomes" id="UP000886725">
    <property type="component" value="Unassembled WGS sequence"/>
</dbReference>
<dbReference type="PANTHER" id="PTHR21716:SF53">
    <property type="entry name" value="PERMEASE PERM-RELATED"/>
    <property type="match status" value="1"/>
</dbReference>
<evidence type="ECO:0000256" key="5">
    <source>
        <dbReference type="ARBA" id="ARBA00022692"/>
    </source>
</evidence>
<proteinExistence type="inferred from homology"/>
<reference evidence="9" key="1">
    <citation type="submission" date="2020-10" db="EMBL/GenBank/DDBJ databases">
        <authorList>
            <person name="Gilroy R."/>
        </authorList>
    </citation>
    <scope>NUCLEOTIDE SEQUENCE</scope>
    <source>
        <strain evidence="9">CHK165-10780</strain>
    </source>
</reference>
<dbReference type="PANTHER" id="PTHR21716">
    <property type="entry name" value="TRANSMEMBRANE PROTEIN"/>
    <property type="match status" value="1"/>
</dbReference>
<dbReference type="GO" id="GO:0055085">
    <property type="term" value="P:transmembrane transport"/>
    <property type="evidence" value="ECO:0007669"/>
    <property type="project" value="TreeGrafter"/>
</dbReference>
<feature type="transmembrane region" description="Helical" evidence="8">
    <location>
        <begin position="304"/>
        <end position="330"/>
    </location>
</feature>
<evidence type="ECO:0000256" key="6">
    <source>
        <dbReference type="ARBA" id="ARBA00022989"/>
    </source>
</evidence>
<feature type="transmembrane region" description="Helical" evidence="8">
    <location>
        <begin position="210"/>
        <end position="228"/>
    </location>
</feature>
<evidence type="ECO:0000313" key="10">
    <source>
        <dbReference type="Proteomes" id="UP000886725"/>
    </source>
</evidence>
<feature type="transmembrane region" description="Helical" evidence="8">
    <location>
        <begin position="153"/>
        <end position="172"/>
    </location>
</feature>
<dbReference type="InterPro" id="IPR002549">
    <property type="entry name" value="AI-2E-like"/>
</dbReference>
<organism evidence="9 10">
    <name type="scientific">Candidatus Faecenecus gallistercoris</name>
    <dbReference type="NCBI Taxonomy" id="2840793"/>
    <lineage>
        <taxon>Bacteria</taxon>
        <taxon>Bacillati</taxon>
        <taxon>Bacillota</taxon>
        <taxon>Bacillota incertae sedis</taxon>
        <taxon>Candidatus Faecenecus</taxon>
    </lineage>
</organism>
<dbReference type="EMBL" id="DVFU01000095">
    <property type="protein sequence ID" value="HIQ65051.1"/>
    <property type="molecule type" value="Genomic_DNA"/>
</dbReference>
<keyword evidence="6 8" id="KW-1133">Transmembrane helix</keyword>
<feature type="transmembrane region" description="Helical" evidence="8">
    <location>
        <begin position="234"/>
        <end position="257"/>
    </location>
</feature>
<keyword evidence="5 8" id="KW-0812">Transmembrane</keyword>
<evidence type="ECO:0000256" key="7">
    <source>
        <dbReference type="ARBA" id="ARBA00023136"/>
    </source>
</evidence>
<evidence type="ECO:0000313" key="9">
    <source>
        <dbReference type="EMBL" id="HIQ65051.1"/>
    </source>
</evidence>
<keyword evidence="3" id="KW-0813">Transport</keyword>
<name>A0A9D0YZG6_9FIRM</name>
<feature type="transmembrane region" description="Helical" evidence="8">
    <location>
        <begin position="12"/>
        <end position="31"/>
    </location>
</feature>
<reference evidence="9" key="2">
    <citation type="journal article" date="2021" name="PeerJ">
        <title>Extensive microbial diversity within the chicken gut microbiome revealed by metagenomics and culture.</title>
        <authorList>
            <person name="Gilroy R."/>
            <person name="Ravi A."/>
            <person name="Getino M."/>
            <person name="Pursley I."/>
            <person name="Horton D.L."/>
            <person name="Alikhan N.F."/>
            <person name="Baker D."/>
            <person name="Gharbi K."/>
            <person name="Hall N."/>
            <person name="Watson M."/>
            <person name="Adriaenssens E.M."/>
            <person name="Foster-Nyarko E."/>
            <person name="Jarju S."/>
            <person name="Secka A."/>
            <person name="Antonio M."/>
            <person name="Oren A."/>
            <person name="Chaudhuri R.R."/>
            <person name="La Ragione R."/>
            <person name="Hildebrand F."/>
            <person name="Pallen M.J."/>
        </authorList>
    </citation>
    <scope>NUCLEOTIDE SEQUENCE</scope>
    <source>
        <strain evidence="9">CHK165-10780</strain>
    </source>
</reference>
<comment type="caution">
    <text evidence="9">The sequence shown here is derived from an EMBL/GenBank/DDBJ whole genome shotgun (WGS) entry which is preliminary data.</text>
</comment>
<accession>A0A9D0YZG6</accession>
<feature type="transmembrane region" description="Helical" evidence="8">
    <location>
        <begin position="269"/>
        <end position="292"/>
    </location>
</feature>
<gene>
    <name evidence="9" type="ORF">IAC85_04855</name>
</gene>
<protein>
    <submittedName>
        <fullName evidence="9">AI-2E family transporter</fullName>
    </submittedName>
</protein>
<feature type="transmembrane region" description="Helical" evidence="8">
    <location>
        <begin position="37"/>
        <end position="58"/>
    </location>
</feature>
<feature type="transmembrane region" description="Helical" evidence="8">
    <location>
        <begin position="70"/>
        <end position="95"/>
    </location>
</feature>